<dbReference type="InterPro" id="IPR050362">
    <property type="entry name" value="Cation-dep_OMT"/>
</dbReference>
<dbReference type="InterPro" id="IPR029063">
    <property type="entry name" value="SAM-dependent_MTases_sf"/>
</dbReference>
<dbReference type="PANTHER" id="PTHR10509:SF14">
    <property type="entry name" value="CAFFEOYL-COA O-METHYLTRANSFERASE 3-RELATED"/>
    <property type="match status" value="1"/>
</dbReference>
<keyword evidence="5" id="KW-1185">Reference proteome</keyword>
<dbReference type="Proteomes" id="UP001631949">
    <property type="component" value="Unassembled WGS sequence"/>
</dbReference>
<dbReference type="GO" id="GO:0032259">
    <property type="term" value="P:methylation"/>
    <property type="evidence" value="ECO:0007669"/>
    <property type="project" value="UniProtKB-KW"/>
</dbReference>
<protein>
    <submittedName>
        <fullName evidence="4">O-methyltransferase</fullName>
        <ecNumber evidence="4">2.1.1.-</ecNumber>
    </submittedName>
</protein>
<evidence type="ECO:0000256" key="3">
    <source>
        <dbReference type="ARBA" id="ARBA00022691"/>
    </source>
</evidence>
<keyword evidence="2 4" id="KW-0808">Transferase</keyword>
<name>A0ABW9GX35_9FIRM</name>
<dbReference type="GO" id="GO:0008168">
    <property type="term" value="F:methyltransferase activity"/>
    <property type="evidence" value="ECO:0007669"/>
    <property type="project" value="UniProtKB-KW"/>
</dbReference>
<evidence type="ECO:0000256" key="1">
    <source>
        <dbReference type="ARBA" id="ARBA00022603"/>
    </source>
</evidence>
<keyword evidence="1 4" id="KW-0489">Methyltransferase</keyword>
<gene>
    <name evidence="4" type="ORF">ACKQTC_02140</name>
</gene>
<dbReference type="SUPFAM" id="SSF53335">
    <property type="entry name" value="S-adenosyl-L-methionine-dependent methyltransferases"/>
    <property type="match status" value="1"/>
</dbReference>
<keyword evidence="3" id="KW-0949">S-adenosyl-L-methionine</keyword>
<evidence type="ECO:0000313" key="5">
    <source>
        <dbReference type="Proteomes" id="UP001631949"/>
    </source>
</evidence>
<dbReference type="CDD" id="cd02440">
    <property type="entry name" value="AdoMet_MTases"/>
    <property type="match status" value="1"/>
</dbReference>
<comment type="caution">
    <text evidence="4">The sequence shown here is derived from an EMBL/GenBank/DDBJ whole genome shotgun (WGS) entry which is preliminary data.</text>
</comment>
<dbReference type="Gene3D" id="3.40.50.150">
    <property type="entry name" value="Vaccinia Virus protein VP39"/>
    <property type="match status" value="1"/>
</dbReference>
<proteinExistence type="predicted"/>
<evidence type="ECO:0000313" key="4">
    <source>
        <dbReference type="EMBL" id="MFM9413169.1"/>
    </source>
</evidence>
<dbReference type="RefSeq" id="WP_408976785.1">
    <property type="nucleotide sequence ID" value="NZ_JBJUVG010000002.1"/>
</dbReference>
<evidence type="ECO:0000256" key="2">
    <source>
        <dbReference type="ARBA" id="ARBA00022679"/>
    </source>
</evidence>
<dbReference type="PROSITE" id="PS51682">
    <property type="entry name" value="SAM_OMT_I"/>
    <property type="match status" value="1"/>
</dbReference>
<organism evidence="4 5">
    <name type="scientific">Peptococcus simiae</name>
    <dbReference type="NCBI Taxonomy" id="1643805"/>
    <lineage>
        <taxon>Bacteria</taxon>
        <taxon>Bacillati</taxon>
        <taxon>Bacillota</taxon>
        <taxon>Clostridia</taxon>
        <taxon>Eubacteriales</taxon>
        <taxon>Peptococcaceae</taxon>
        <taxon>Peptococcus</taxon>
    </lineage>
</organism>
<sequence length="216" mass="23840">MTDYQAYPNESAYLEALFPESNEIKSMRAYAAENHIPVVVPEVARALKMIAALKKPVHILELGTAIGLSTLILAQAAPAAKITSIEINEKRYADARRFLASYLISGQVQLLQGDIRSEGFWASAGLNDQVYDLIFIDAAKGQYAALADRLWQHVSPGGLMIFDDILQHGWVATLAYPNHRQKTAVLRLRQFLEDVAASGRGHVLNIDDGVLLLIKE</sequence>
<dbReference type="PANTHER" id="PTHR10509">
    <property type="entry name" value="O-METHYLTRANSFERASE-RELATED"/>
    <property type="match status" value="1"/>
</dbReference>
<reference evidence="4 5" key="1">
    <citation type="journal article" date="2016" name="Int. J. Syst. Evol. Microbiol.">
        <title>Peptococcus simiae sp. nov., isolated from rhesus macaque faeces and emended description of the genus Peptococcus.</title>
        <authorList>
            <person name="Shkoporov A.N."/>
            <person name="Efimov B.A."/>
            <person name="Kondova I."/>
            <person name="Ouwerling B."/>
            <person name="Chaplin A.V."/>
            <person name="Shcherbakova V.A."/>
            <person name="Langermans J.A.M."/>
        </authorList>
    </citation>
    <scope>NUCLEOTIDE SEQUENCE [LARGE SCALE GENOMIC DNA]</scope>
    <source>
        <strain evidence="4 5">M108</strain>
    </source>
</reference>
<dbReference type="Pfam" id="PF01596">
    <property type="entry name" value="Methyltransf_3"/>
    <property type="match status" value="1"/>
</dbReference>
<dbReference type="EMBL" id="JBJUVG010000002">
    <property type="protein sequence ID" value="MFM9413169.1"/>
    <property type="molecule type" value="Genomic_DNA"/>
</dbReference>
<dbReference type="InterPro" id="IPR002935">
    <property type="entry name" value="SAM_O-MeTrfase"/>
</dbReference>
<dbReference type="EC" id="2.1.1.-" evidence="4"/>
<accession>A0ABW9GX35</accession>